<keyword evidence="10" id="KW-1185">Reference proteome</keyword>
<keyword evidence="1" id="KW-1003">Cell membrane</keyword>
<dbReference type="Proteomes" id="UP000812277">
    <property type="component" value="Unassembled WGS sequence"/>
</dbReference>
<reference evidence="9 10" key="1">
    <citation type="submission" date="2021-07" db="EMBL/GenBank/DDBJ databases">
        <title>Paenibacillus radiodurans sp. nov., isolated from the southeastern edge of Tengger Desert.</title>
        <authorList>
            <person name="Zhang G."/>
        </authorList>
    </citation>
    <scope>NUCLEOTIDE SEQUENCE [LARGE SCALE GENOMIC DNA]</scope>
    <source>
        <strain evidence="9 10">DT7-4</strain>
    </source>
</reference>
<keyword evidence="4" id="KW-0812">Transmembrane</keyword>
<feature type="domain" description="Glycosyltransferase 2-like" evidence="8">
    <location>
        <begin position="5"/>
        <end position="163"/>
    </location>
</feature>
<evidence type="ECO:0000256" key="4">
    <source>
        <dbReference type="ARBA" id="ARBA00022692"/>
    </source>
</evidence>
<keyword evidence="5" id="KW-0448">Lipopolysaccharide biosynthesis</keyword>
<organism evidence="9 10">
    <name type="scientific">Paenibacillus oenotherae</name>
    <dbReference type="NCBI Taxonomy" id="1435645"/>
    <lineage>
        <taxon>Bacteria</taxon>
        <taxon>Bacillati</taxon>
        <taxon>Bacillota</taxon>
        <taxon>Bacilli</taxon>
        <taxon>Bacillales</taxon>
        <taxon>Paenibacillaceae</taxon>
        <taxon>Paenibacillus</taxon>
    </lineage>
</organism>
<sequence length="234" mass="26659">MVDLSVIIPINKEDNLIELHRSITEAVRHKIGSYEIILVNDGSKDRTAGILSELAAVDKSVKVIQFKMSYGLTAAVWAGMRKSEGKLIALMDADSGTDPRDIFKLMPYIGKVDFVNGTRVEREGTLLRRLSSSRMGHTLLNWLTGDNRNDTGSPLKLMKREVADSYHLYNGMHRYLPTLASMNGYRVMEVVVSRRERKLGMIKLGVMNRALVWLMDAIVIEWLKRRVVRYQIHE</sequence>
<keyword evidence="6" id="KW-1133">Transmembrane helix</keyword>
<evidence type="ECO:0000256" key="1">
    <source>
        <dbReference type="ARBA" id="ARBA00022475"/>
    </source>
</evidence>
<dbReference type="Gene3D" id="3.90.550.10">
    <property type="entry name" value="Spore Coat Polysaccharide Biosynthesis Protein SpsA, Chain A"/>
    <property type="match status" value="1"/>
</dbReference>
<keyword evidence="7" id="KW-0472">Membrane</keyword>
<dbReference type="SUPFAM" id="SSF53448">
    <property type="entry name" value="Nucleotide-diphospho-sugar transferases"/>
    <property type="match status" value="1"/>
</dbReference>
<dbReference type="InterPro" id="IPR029044">
    <property type="entry name" value="Nucleotide-diphossugar_trans"/>
</dbReference>
<dbReference type="RefSeq" id="WP_219871076.1">
    <property type="nucleotide sequence ID" value="NZ_JAHZIJ010000001.1"/>
</dbReference>
<dbReference type="CDD" id="cd04187">
    <property type="entry name" value="DPM1_like_bac"/>
    <property type="match status" value="1"/>
</dbReference>
<evidence type="ECO:0000256" key="3">
    <source>
        <dbReference type="ARBA" id="ARBA00022679"/>
    </source>
</evidence>
<keyword evidence="3" id="KW-0808">Transferase</keyword>
<evidence type="ECO:0000256" key="7">
    <source>
        <dbReference type="ARBA" id="ARBA00023136"/>
    </source>
</evidence>
<evidence type="ECO:0000259" key="8">
    <source>
        <dbReference type="Pfam" id="PF00535"/>
    </source>
</evidence>
<evidence type="ECO:0000313" key="10">
    <source>
        <dbReference type="Proteomes" id="UP000812277"/>
    </source>
</evidence>
<dbReference type="Pfam" id="PF00535">
    <property type="entry name" value="Glycos_transf_2"/>
    <property type="match status" value="1"/>
</dbReference>
<name>A0ABS7D2T9_9BACL</name>
<protein>
    <submittedName>
        <fullName evidence="9">Glycosyltransferase family 2 protein</fullName>
    </submittedName>
</protein>
<dbReference type="InterPro" id="IPR001173">
    <property type="entry name" value="Glyco_trans_2-like"/>
</dbReference>
<dbReference type="PANTHER" id="PTHR48090:SF3">
    <property type="entry name" value="UNDECAPRENYL-PHOSPHATE 4-DEOXY-4-FORMAMIDO-L-ARABINOSE TRANSFERASE"/>
    <property type="match status" value="1"/>
</dbReference>
<evidence type="ECO:0000313" key="9">
    <source>
        <dbReference type="EMBL" id="MBW7473892.1"/>
    </source>
</evidence>
<comment type="caution">
    <text evidence="9">The sequence shown here is derived from an EMBL/GenBank/DDBJ whole genome shotgun (WGS) entry which is preliminary data.</text>
</comment>
<proteinExistence type="predicted"/>
<dbReference type="EMBL" id="JAHZIJ010000001">
    <property type="protein sequence ID" value="MBW7473892.1"/>
    <property type="molecule type" value="Genomic_DNA"/>
</dbReference>
<gene>
    <name evidence="9" type="ORF">K0T92_03975</name>
</gene>
<dbReference type="PANTHER" id="PTHR48090">
    <property type="entry name" value="UNDECAPRENYL-PHOSPHATE 4-DEOXY-4-FORMAMIDO-L-ARABINOSE TRANSFERASE-RELATED"/>
    <property type="match status" value="1"/>
</dbReference>
<accession>A0ABS7D2T9</accession>
<evidence type="ECO:0000256" key="2">
    <source>
        <dbReference type="ARBA" id="ARBA00022676"/>
    </source>
</evidence>
<keyword evidence="2" id="KW-0328">Glycosyltransferase</keyword>
<evidence type="ECO:0000256" key="5">
    <source>
        <dbReference type="ARBA" id="ARBA00022985"/>
    </source>
</evidence>
<evidence type="ECO:0000256" key="6">
    <source>
        <dbReference type="ARBA" id="ARBA00022989"/>
    </source>
</evidence>
<dbReference type="InterPro" id="IPR050256">
    <property type="entry name" value="Glycosyltransferase_2"/>
</dbReference>